<comment type="caution">
    <text evidence="4">The sequence shown here is derived from an EMBL/GenBank/DDBJ whole genome shotgun (WGS) entry which is preliminary data.</text>
</comment>
<feature type="chain" id="PRO_5040951545" evidence="2">
    <location>
        <begin position="24"/>
        <end position="287"/>
    </location>
</feature>
<feature type="signal peptide" evidence="2">
    <location>
        <begin position="1"/>
        <end position="23"/>
    </location>
</feature>
<accession>A0A9X3XCV0</accession>
<keyword evidence="5" id="KW-1185">Reference proteome</keyword>
<evidence type="ECO:0000259" key="3">
    <source>
        <dbReference type="Pfam" id="PF14771"/>
    </source>
</evidence>
<evidence type="ECO:0000256" key="2">
    <source>
        <dbReference type="SAM" id="SignalP"/>
    </source>
</evidence>
<dbReference type="Pfam" id="PF14771">
    <property type="entry name" value="DUF4476"/>
    <property type="match status" value="1"/>
</dbReference>
<dbReference type="AlphaFoldDB" id="A0A9X3XCV0"/>
<feature type="compositionally biased region" description="Low complexity" evidence="1">
    <location>
        <begin position="50"/>
        <end position="66"/>
    </location>
</feature>
<evidence type="ECO:0000313" key="4">
    <source>
        <dbReference type="EMBL" id="MDC3986358.1"/>
    </source>
</evidence>
<evidence type="ECO:0000313" key="5">
    <source>
        <dbReference type="Proteomes" id="UP001151081"/>
    </source>
</evidence>
<feature type="region of interest" description="Disordered" evidence="1">
    <location>
        <begin position="47"/>
        <end position="87"/>
    </location>
</feature>
<reference evidence="4 5" key="1">
    <citation type="submission" date="2021-04" db="EMBL/GenBank/DDBJ databases">
        <title>Genome analysis of Polyangium sp.</title>
        <authorList>
            <person name="Li Y."/>
            <person name="Wang J."/>
        </authorList>
    </citation>
    <scope>NUCLEOTIDE SEQUENCE [LARGE SCALE GENOMIC DNA]</scope>
    <source>
        <strain evidence="4 5">SDU14</strain>
    </source>
</reference>
<keyword evidence="2" id="KW-0732">Signal</keyword>
<dbReference type="EMBL" id="JAGTJJ010000038">
    <property type="protein sequence ID" value="MDC3986358.1"/>
    <property type="molecule type" value="Genomic_DNA"/>
</dbReference>
<sequence>MKKYATILAFCAPLLGPVMEARADGGIDASLDASFFGKVQMRTPAQMQAQWQTPVQMPPQVQTAPPAERPYGPRSIPRPQYGPAPTPRRYANVYPRYTELRIAPAYGGIAWIYDGNTLIGSIEGRPGVMFVPEGRAYGVVMTRGDRRVWQGHVQATPGVVALSLDRHGSPIVERVPPPPSHNAYPPPAFELERPLSAIQFRTTIADMEALQDERSRLAFLAEVFGNRAVTVGQAHDLIARLAFDDSRLRALEILSPNLIGRGDASRLLDEFVTYEARVRAAAILRIP</sequence>
<feature type="domain" description="DUF4476" evidence="3">
    <location>
        <begin position="195"/>
        <end position="276"/>
    </location>
</feature>
<dbReference type="InterPro" id="IPR028011">
    <property type="entry name" value="DUF4476"/>
</dbReference>
<dbReference type="RefSeq" id="WP_272421169.1">
    <property type="nucleotide sequence ID" value="NZ_JAGTJJ010000038.1"/>
</dbReference>
<evidence type="ECO:0000256" key="1">
    <source>
        <dbReference type="SAM" id="MobiDB-lite"/>
    </source>
</evidence>
<protein>
    <submittedName>
        <fullName evidence="4">DUF4476 domain-containing protein</fullName>
    </submittedName>
</protein>
<dbReference type="Proteomes" id="UP001151081">
    <property type="component" value="Unassembled WGS sequence"/>
</dbReference>
<proteinExistence type="predicted"/>
<gene>
    <name evidence="4" type="ORF">KEG57_38120</name>
</gene>
<organism evidence="4 5">
    <name type="scientific">Polyangium jinanense</name>
    <dbReference type="NCBI Taxonomy" id="2829994"/>
    <lineage>
        <taxon>Bacteria</taxon>
        <taxon>Pseudomonadati</taxon>
        <taxon>Myxococcota</taxon>
        <taxon>Polyangia</taxon>
        <taxon>Polyangiales</taxon>
        <taxon>Polyangiaceae</taxon>
        <taxon>Polyangium</taxon>
    </lineage>
</organism>
<name>A0A9X3XCV0_9BACT</name>